<protein>
    <submittedName>
        <fullName evidence="3">Short chain dehydrogenase</fullName>
    </submittedName>
</protein>
<dbReference type="Gene3D" id="3.40.50.720">
    <property type="entry name" value="NAD(P)-binding Rossmann-like Domain"/>
    <property type="match status" value="1"/>
</dbReference>
<comment type="caution">
    <text evidence="3">The sequence shown here is derived from an EMBL/GenBank/DDBJ whole genome shotgun (WGS) entry which is preliminary data.</text>
</comment>
<dbReference type="PANTHER" id="PTHR42901">
    <property type="entry name" value="ALCOHOL DEHYDROGENASE"/>
    <property type="match status" value="1"/>
</dbReference>
<accession>A0AA38VTR5</accession>
<dbReference type="CDD" id="cd05233">
    <property type="entry name" value="SDR_c"/>
    <property type="match status" value="1"/>
</dbReference>
<evidence type="ECO:0000313" key="4">
    <source>
        <dbReference type="Proteomes" id="UP001174694"/>
    </source>
</evidence>
<proteinExistence type="inferred from homology"/>
<organism evidence="3 4">
    <name type="scientific">Pleurostoma richardsiae</name>
    <dbReference type="NCBI Taxonomy" id="41990"/>
    <lineage>
        <taxon>Eukaryota</taxon>
        <taxon>Fungi</taxon>
        <taxon>Dikarya</taxon>
        <taxon>Ascomycota</taxon>
        <taxon>Pezizomycotina</taxon>
        <taxon>Sordariomycetes</taxon>
        <taxon>Sordariomycetidae</taxon>
        <taxon>Calosphaeriales</taxon>
        <taxon>Pleurostomataceae</taxon>
        <taxon>Pleurostoma</taxon>
    </lineage>
</organism>
<evidence type="ECO:0000313" key="3">
    <source>
        <dbReference type="EMBL" id="KAJ9145049.1"/>
    </source>
</evidence>
<reference evidence="3" key="1">
    <citation type="submission" date="2022-07" db="EMBL/GenBank/DDBJ databases">
        <title>Fungi with potential for degradation of polypropylene.</title>
        <authorList>
            <person name="Gostincar C."/>
        </authorList>
    </citation>
    <scope>NUCLEOTIDE SEQUENCE</scope>
    <source>
        <strain evidence="3">EXF-13308</strain>
    </source>
</reference>
<dbReference type="GO" id="GO:0016491">
    <property type="term" value="F:oxidoreductase activity"/>
    <property type="evidence" value="ECO:0007669"/>
    <property type="project" value="UniProtKB-KW"/>
</dbReference>
<keyword evidence="2" id="KW-0560">Oxidoreductase</keyword>
<evidence type="ECO:0000256" key="2">
    <source>
        <dbReference type="ARBA" id="ARBA00023002"/>
    </source>
</evidence>
<name>A0AA38VTR5_9PEZI</name>
<dbReference type="EMBL" id="JANBVO010000015">
    <property type="protein sequence ID" value="KAJ9145049.1"/>
    <property type="molecule type" value="Genomic_DNA"/>
</dbReference>
<evidence type="ECO:0000256" key="1">
    <source>
        <dbReference type="ARBA" id="ARBA00006484"/>
    </source>
</evidence>
<dbReference type="PRINTS" id="PR00081">
    <property type="entry name" value="GDHRDH"/>
</dbReference>
<keyword evidence="4" id="KW-1185">Reference proteome</keyword>
<gene>
    <name evidence="3" type="ORF">NKR23_g5568</name>
</gene>
<dbReference type="SUPFAM" id="SSF51735">
    <property type="entry name" value="NAD(P)-binding Rossmann-fold domains"/>
    <property type="match status" value="1"/>
</dbReference>
<sequence>MKPPLPAPTKEWHNDTYAAIDPSRPELSARSKKIVVTGGGYGIGRGVVEAFAIAGASSIAILGRKEQPLLDTKDAIESKYKATVSTHIADVTDVAVLSKAASDIGTWDVLVMNAGYMSNPGPSMESDVNEWWKAFEVNIKGSFITAQAFLPTKGENAVVVATSTAGVNLPASMVTNVSSYVASKLGLIKFIEVLAAEHPDVRFTTIHPGTVETNMFTKSGMLDLPTDKVELPAHYIVWVSSPEAEFLKGKFSSCNWDVDELKANATRVAEGALFTTAIDGASSLL</sequence>
<dbReference type="Proteomes" id="UP001174694">
    <property type="component" value="Unassembled WGS sequence"/>
</dbReference>
<comment type="similarity">
    <text evidence="1">Belongs to the short-chain dehydrogenases/reductases (SDR) family.</text>
</comment>
<dbReference type="Pfam" id="PF00106">
    <property type="entry name" value="adh_short"/>
    <property type="match status" value="1"/>
</dbReference>
<dbReference type="InterPro" id="IPR002347">
    <property type="entry name" value="SDR_fam"/>
</dbReference>
<dbReference type="PANTHER" id="PTHR42901:SF1">
    <property type="entry name" value="ALCOHOL DEHYDROGENASE"/>
    <property type="match status" value="1"/>
</dbReference>
<dbReference type="AlphaFoldDB" id="A0AA38VTR5"/>
<dbReference type="InterPro" id="IPR036291">
    <property type="entry name" value="NAD(P)-bd_dom_sf"/>
</dbReference>